<dbReference type="PANTHER" id="PTHR48021:SF1">
    <property type="entry name" value="GH07001P-RELATED"/>
    <property type="match status" value="1"/>
</dbReference>
<dbReference type="PROSITE" id="PS50850">
    <property type="entry name" value="MFS"/>
    <property type="match status" value="1"/>
</dbReference>
<reference evidence="7" key="1">
    <citation type="submission" date="2016-10" db="EMBL/GenBank/DDBJ databases">
        <authorList>
            <person name="Benchimol M."/>
            <person name="Almeida L.G."/>
            <person name="Vasconcelos A.T."/>
            <person name="Perreira-Neves A."/>
            <person name="Rosa I.A."/>
            <person name="Tasca T."/>
            <person name="Bogo M.R."/>
            <person name="de Souza W."/>
        </authorList>
    </citation>
    <scope>NUCLEOTIDE SEQUENCE [LARGE SCALE GENOMIC DNA]</scope>
    <source>
        <strain evidence="7">K</strain>
    </source>
</reference>
<evidence type="ECO:0000313" key="8">
    <source>
        <dbReference type="Proteomes" id="UP000179807"/>
    </source>
</evidence>
<dbReference type="InterPro" id="IPR050549">
    <property type="entry name" value="MFS_Trehalose_Transporter"/>
</dbReference>
<feature type="transmembrane region" description="Helical" evidence="5">
    <location>
        <begin position="50"/>
        <end position="70"/>
    </location>
</feature>
<dbReference type="GO" id="GO:0022857">
    <property type="term" value="F:transmembrane transporter activity"/>
    <property type="evidence" value="ECO:0007669"/>
    <property type="project" value="InterPro"/>
</dbReference>
<feature type="transmembrane region" description="Helical" evidence="5">
    <location>
        <begin position="12"/>
        <end position="30"/>
    </location>
</feature>
<dbReference type="EMBL" id="MLAK01000056">
    <property type="protein sequence ID" value="OHT16959.1"/>
    <property type="molecule type" value="Genomic_DNA"/>
</dbReference>
<feature type="transmembrane region" description="Helical" evidence="5">
    <location>
        <begin position="137"/>
        <end position="156"/>
    </location>
</feature>
<dbReference type="PRINTS" id="PR00171">
    <property type="entry name" value="SUGRTRNSPORT"/>
</dbReference>
<keyword evidence="8" id="KW-1185">Reference proteome</keyword>
<dbReference type="Proteomes" id="UP000179807">
    <property type="component" value="Unassembled WGS sequence"/>
</dbReference>
<dbReference type="Gene3D" id="1.20.1250.20">
    <property type="entry name" value="MFS general substrate transporter like domains"/>
    <property type="match status" value="2"/>
</dbReference>
<dbReference type="FunFam" id="1.20.1250.20:FF:000279">
    <property type="entry name" value="Major facilitator superfamily protein"/>
    <property type="match status" value="1"/>
</dbReference>
<feature type="transmembrane region" description="Helical" evidence="5">
    <location>
        <begin position="277"/>
        <end position="297"/>
    </location>
</feature>
<feature type="transmembrane region" description="Helical" evidence="5">
    <location>
        <begin position="368"/>
        <end position="391"/>
    </location>
</feature>
<dbReference type="InterPro" id="IPR005828">
    <property type="entry name" value="MFS_sugar_transport-like"/>
</dbReference>
<feature type="transmembrane region" description="Helical" evidence="5">
    <location>
        <begin position="100"/>
        <end position="125"/>
    </location>
</feature>
<dbReference type="InterPro" id="IPR003663">
    <property type="entry name" value="Sugar/inositol_transpt"/>
</dbReference>
<dbReference type="PANTHER" id="PTHR48021">
    <property type="match status" value="1"/>
</dbReference>
<evidence type="ECO:0000256" key="5">
    <source>
        <dbReference type="SAM" id="Phobius"/>
    </source>
</evidence>
<dbReference type="VEuPathDB" id="TrichDB:TRFO_41442"/>
<name>A0A1J4L0C8_9EUKA</name>
<feature type="transmembrane region" description="Helical" evidence="5">
    <location>
        <begin position="77"/>
        <end position="94"/>
    </location>
</feature>
<evidence type="ECO:0000256" key="3">
    <source>
        <dbReference type="ARBA" id="ARBA00022989"/>
    </source>
</evidence>
<dbReference type="PROSITE" id="PS00216">
    <property type="entry name" value="SUGAR_TRANSPORT_1"/>
    <property type="match status" value="1"/>
</dbReference>
<comment type="subcellular location">
    <subcellularLocation>
        <location evidence="1">Membrane</location>
        <topology evidence="1">Multi-pass membrane protein</topology>
    </subcellularLocation>
</comment>
<evidence type="ECO:0000256" key="4">
    <source>
        <dbReference type="ARBA" id="ARBA00023136"/>
    </source>
</evidence>
<dbReference type="OrthoDB" id="6612291at2759"/>
<dbReference type="GO" id="GO:0016020">
    <property type="term" value="C:membrane"/>
    <property type="evidence" value="ECO:0007669"/>
    <property type="project" value="UniProtKB-SubCell"/>
</dbReference>
<dbReference type="AlphaFoldDB" id="A0A1J4L0C8"/>
<keyword evidence="2 5" id="KW-0812">Transmembrane</keyword>
<dbReference type="RefSeq" id="XP_068370095.1">
    <property type="nucleotide sequence ID" value="XM_068513773.1"/>
</dbReference>
<dbReference type="SUPFAM" id="SSF103473">
    <property type="entry name" value="MFS general substrate transporter"/>
    <property type="match status" value="1"/>
</dbReference>
<comment type="caution">
    <text evidence="7">The sequence shown here is derived from an EMBL/GenBank/DDBJ whole genome shotgun (WGS) entry which is preliminary data.</text>
</comment>
<evidence type="ECO:0000259" key="6">
    <source>
        <dbReference type="PROSITE" id="PS50850"/>
    </source>
</evidence>
<dbReference type="InterPro" id="IPR020846">
    <property type="entry name" value="MFS_dom"/>
</dbReference>
<evidence type="ECO:0000256" key="1">
    <source>
        <dbReference type="ARBA" id="ARBA00004141"/>
    </source>
</evidence>
<keyword evidence="4 5" id="KW-0472">Membrane</keyword>
<keyword evidence="3 5" id="KW-1133">Transmembrane helix</keyword>
<feature type="transmembrane region" description="Helical" evidence="5">
    <location>
        <begin position="162"/>
        <end position="183"/>
    </location>
</feature>
<evidence type="ECO:0000313" key="7">
    <source>
        <dbReference type="EMBL" id="OHT16959.1"/>
    </source>
</evidence>
<feature type="domain" description="Major facilitator superfamily (MFS) profile" evidence="6">
    <location>
        <begin position="10"/>
        <end position="395"/>
    </location>
</feature>
<dbReference type="InterPro" id="IPR036259">
    <property type="entry name" value="MFS_trans_sf"/>
</dbReference>
<proteinExistence type="predicted"/>
<gene>
    <name evidence="7" type="ORF">TRFO_41442</name>
</gene>
<feature type="transmembrane region" description="Helical" evidence="5">
    <location>
        <begin position="303"/>
        <end position="328"/>
    </location>
</feature>
<dbReference type="GeneID" id="94848477"/>
<organism evidence="7 8">
    <name type="scientific">Tritrichomonas foetus</name>
    <dbReference type="NCBI Taxonomy" id="1144522"/>
    <lineage>
        <taxon>Eukaryota</taxon>
        <taxon>Metamonada</taxon>
        <taxon>Parabasalia</taxon>
        <taxon>Tritrichomonadida</taxon>
        <taxon>Tritrichomonadidae</taxon>
        <taxon>Tritrichomonas</taxon>
    </lineage>
</organism>
<dbReference type="Pfam" id="PF00083">
    <property type="entry name" value="Sugar_tr"/>
    <property type="match status" value="2"/>
</dbReference>
<protein>
    <submittedName>
        <fullName evidence="7">Major facilitator superfamily transporter</fullName>
    </submittedName>
</protein>
<evidence type="ECO:0000256" key="2">
    <source>
        <dbReference type="ARBA" id="ARBA00022692"/>
    </source>
</evidence>
<sequence>MGLCGKELLYSFVLMFGAFTFGYVMSYPALALLDMEDKGMVDSKSTAATFFNSITALCAIFGTFVSAFLLKFFGRKPTTAIIACFGTFSWSLLLTLRKEYFWFGIVVRGLCGLTIGAFSSIIPMYIVELAPAGASGFFGSLNQLGIATGIVIVYLVGNWADWRWTAVGGMFFTVFLSIAVWFIPESPAVTNGNANSNDQPKGNIMQKQYALPLFVCVMLMVFQQFCGINAILTNLADLFKTAGVNIEAGIASAISGSAQVISVFIGAVLVDKLGRRLCWCLSFGGMVISMGLYATSLKVEMPSWLPIVIVFLYLLAFGLGAGAIPWFIVSEMFDTSVRPIAQSIVSASNWILAFTVMTVFPYMREALTDFWCFILFTAFSVGGIIFGMFYVGDPKPAADATPLITDA</sequence>
<dbReference type="InterPro" id="IPR005829">
    <property type="entry name" value="Sugar_transporter_CS"/>
</dbReference>
<dbReference type="FunFam" id="1.20.1250.20:FF:000352">
    <property type="entry name" value="Major Facilitator Superfamily protein"/>
    <property type="match status" value="1"/>
</dbReference>
<feature type="transmembrane region" description="Helical" evidence="5">
    <location>
        <begin position="209"/>
        <end position="236"/>
    </location>
</feature>
<accession>A0A1J4L0C8</accession>
<feature type="transmembrane region" description="Helical" evidence="5">
    <location>
        <begin position="248"/>
        <end position="270"/>
    </location>
</feature>